<dbReference type="InterPro" id="IPR029063">
    <property type="entry name" value="SAM-dependent_MTases_sf"/>
</dbReference>
<dbReference type="AlphaFoldDB" id="A0A368VN74"/>
<evidence type="ECO:0000256" key="1">
    <source>
        <dbReference type="ARBA" id="ARBA00023115"/>
    </source>
</evidence>
<gene>
    <name evidence="2" type="ORF">DFQ14_108195</name>
</gene>
<sequence length="229" mass="24835">MHGDCVARAATERGETVLIRRGDDGALELRVNGVFVMDTVHTATERLLATTTLEAYYASAGVRAATAPIRVLIGGLGLGFTLQEVLADRRVSRVRVAEIESAIVDWHRRGLIPDTVAIEDERVELVTGEITELIADQAPSSVEAILLDVDNGPGYLVYTANAAVYSSDFLAVCHETLSPYGVTAIWSADPAPELEAAMRDVFEAVEELTIPVMLGRHSTTYHLYVGRRV</sequence>
<dbReference type="Pfam" id="PF01564">
    <property type="entry name" value="Spermine_synth"/>
    <property type="match status" value="1"/>
</dbReference>
<dbReference type="SUPFAM" id="SSF53335">
    <property type="entry name" value="S-adenosyl-L-methionine-dependent methyltransferases"/>
    <property type="match status" value="1"/>
</dbReference>
<organism evidence="2 3">
    <name type="scientific">Halopolyspora algeriensis</name>
    <dbReference type="NCBI Taxonomy" id="1500506"/>
    <lineage>
        <taxon>Bacteria</taxon>
        <taxon>Bacillati</taxon>
        <taxon>Actinomycetota</taxon>
        <taxon>Actinomycetes</taxon>
        <taxon>Actinomycetes incertae sedis</taxon>
        <taxon>Halopolyspora</taxon>
    </lineage>
</organism>
<proteinExistence type="predicted"/>
<dbReference type="PANTHER" id="PTHR43317:SF3">
    <property type="entry name" value="BLR2883 PROTEIN"/>
    <property type="match status" value="1"/>
</dbReference>
<evidence type="ECO:0000313" key="3">
    <source>
        <dbReference type="Proteomes" id="UP000253495"/>
    </source>
</evidence>
<evidence type="ECO:0000313" key="2">
    <source>
        <dbReference type="EMBL" id="RCW42934.1"/>
    </source>
</evidence>
<accession>A0A368VN74</accession>
<keyword evidence="3" id="KW-1185">Reference proteome</keyword>
<dbReference type="Gene3D" id="3.40.50.150">
    <property type="entry name" value="Vaccinia Virus protein VP39"/>
    <property type="match status" value="1"/>
</dbReference>
<dbReference type="Proteomes" id="UP000253495">
    <property type="component" value="Unassembled WGS sequence"/>
</dbReference>
<dbReference type="EMBL" id="QPJC01000008">
    <property type="protein sequence ID" value="RCW42934.1"/>
    <property type="molecule type" value="Genomic_DNA"/>
</dbReference>
<name>A0A368VN74_9ACTN</name>
<reference evidence="2 3" key="1">
    <citation type="submission" date="2018-07" db="EMBL/GenBank/DDBJ databases">
        <title>Genomic Encyclopedia of Type Strains, Phase III (KMG-III): the genomes of soil and plant-associated and newly described type strains.</title>
        <authorList>
            <person name="Whitman W."/>
        </authorList>
    </citation>
    <scope>NUCLEOTIDE SEQUENCE [LARGE SCALE GENOMIC DNA]</scope>
    <source>
        <strain evidence="2 3">CECT 8575</strain>
    </source>
</reference>
<comment type="caution">
    <text evidence="2">The sequence shown here is derived from an EMBL/GenBank/DDBJ whole genome shotgun (WGS) entry which is preliminary data.</text>
</comment>
<protein>
    <submittedName>
        <fullName evidence="2">Spermine/spermidine synthase</fullName>
    </submittedName>
</protein>
<dbReference type="PANTHER" id="PTHR43317">
    <property type="entry name" value="THERMOSPERMINE SYNTHASE ACAULIS5"/>
    <property type="match status" value="1"/>
</dbReference>
<keyword evidence="1" id="KW-0620">Polyamine biosynthesis</keyword>
<dbReference type="GO" id="GO:0006596">
    <property type="term" value="P:polyamine biosynthetic process"/>
    <property type="evidence" value="ECO:0007669"/>
    <property type="project" value="UniProtKB-KW"/>
</dbReference>